<dbReference type="RefSeq" id="WP_082496650.1">
    <property type="nucleotide sequence ID" value="NZ_BAABEG010000001.1"/>
</dbReference>
<gene>
    <name evidence="3" type="ORF">GGR00_001315</name>
</gene>
<evidence type="ECO:0000256" key="1">
    <source>
        <dbReference type="SAM" id="Phobius"/>
    </source>
</evidence>
<feature type="transmembrane region" description="Helical" evidence="1">
    <location>
        <begin position="82"/>
        <end position="102"/>
    </location>
</feature>
<keyword evidence="1" id="KW-1133">Transmembrane helix</keyword>
<keyword evidence="1" id="KW-0472">Membrane</keyword>
<proteinExistence type="predicted"/>
<evidence type="ECO:0000313" key="4">
    <source>
        <dbReference type="Proteomes" id="UP000536262"/>
    </source>
</evidence>
<name>A0A7X0KJZ4_9HYPH</name>
<dbReference type="Proteomes" id="UP000536262">
    <property type="component" value="Unassembled WGS sequence"/>
</dbReference>
<dbReference type="EMBL" id="JACHOU010000002">
    <property type="protein sequence ID" value="MBB6353547.1"/>
    <property type="molecule type" value="Genomic_DNA"/>
</dbReference>
<sequence>MEYHNYFAYKQCSRDIQASQRRTKRCLWRTSRLRGKVGADGSKPFTERIGLKARQDKSLSRTRPPDRQTIIRDQSGTSAIEFAIVAPVFILLVFGMIAYGIYFGALHSVQQMAADAARTAIAGLDENERKTLAQRYIDLNADGYVFIDRKKLVVEVKDSDKDSEQFVVSLRYDASQLPIWNLLPMLPLPEKTISRSSTIRVGGI</sequence>
<dbReference type="AlphaFoldDB" id="A0A7X0KJZ4"/>
<dbReference type="InterPro" id="IPR012495">
    <property type="entry name" value="TadE-like_dom"/>
</dbReference>
<comment type="caution">
    <text evidence="3">The sequence shown here is derived from an EMBL/GenBank/DDBJ whole genome shotgun (WGS) entry which is preliminary data.</text>
</comment>
<reference evidence="3 4" key="1">
    <citation type="submission" date="2020-08" db="EMBL/GenBank/DDBJ databases">
        <title>Genomic Encyclopedia of Type Strains, Phase IV (KMG-IV): sequencing the most valuable type-strain genomes for metagenomic binning, comparative biology and taxonomic classification.</title>
        <authorList>
            <person name="Goeker M."/>
        </authorList>
    </citation>
    <scope>NUCLEOTIDE SEQUENCE [LARGE SCALE GENOMIC DNA]</scope>
    <source>
        <strain evidence="3 4">DSM 7051</strain>
    </source>
</reference>
<organism evidence="3 4">
    <name type="scientific">Aminobacter aganoensis</name>
    <dbReference type="NCBI Taxonomy" id="83264"/>
    <lineage>
        <taxon>Bacteria</taxon>
        <taxon>Pseudomonadati</taxon>
        <taxon>Pseudomonadota</taxon>
        <taxon>Alphaproteobacteria</taxon>
        <taxon>Hyphomicrobiales</taxon>
        <taxon>Phyllobacteriaceae</taxon>
        <taxon>Aminobacter</taxon>
    </lineage>
</organism>
<feature type="domain" description="TadE-like" evidence="2">
    <location>
        <begin position="76"/>
        <end position="118"/>
    </location>
</feature>
<evidence type="ECO:0000313" key="3">
    <source>
        <dbReference type="EMBL" id="MBB6353547.1"/>
    </source>
</evidence>
<keyword evidence="1" id="KW-0812">Transmembrane</keyword>
<protein>
    <submittedName>
        <fullName evidence="3">Flp pilus assembly protein TadG</fullName>
    </submittedName>
</protein>
<accession>A0A7X0KJZ4</accession>
<dbReference type="Pfam" id="PF07811">
    <property type="entry name" value="TadE"/>
    <property type="match status" value="1"/>
</dbReference>
<evidence type="ECO:0000259" key="2">
    <source>
        <dbReference type="Pfam" id="PF07811"/>
    </source>
</evidence>
<keyword evidence="4" id="KW-1185">Reference proteome</keyword>